<accession>A0A2P8GAT5</accession>
<dbReference type="SUPFAM" id="SSF52972">
    <property type="entry name" value="ITPase-like"/>
    <property type="match status" value="1"/>
</dbReference>
<evidence type="ECO:0000313" key="13">
    <source>
        <dbReference type="EMBL" id="PSL31097.1"/>
    </source>
</evidence>
<protein>
    <recommendedName>
        <fullName evidence="9">inosine/xanthosine triphosphatase</fullName>
        <ecNumber evidence="9">3.6.1.73</ecNumber>
    </recommendedName>
</protein>
<dbReference type="PANTHER" id="PTHR34699">
    <property type="match status" value="1"/>
</dbReference>
<dbReference type="GO" id="GO:0046872">
    <property type="term" value="F:metal ion binding"/>
    <property type="evidence" value="ECO:0007669"/>
    <property type="project" value="UniProtKB-KW"/>
</dbReference>
<dbReference type="GO" id="GO:0009117">
    <property type="term" value="P:nucleotide metabolic process"/>
    <property type="evidence" value="ECO:0007669"/>
    <property type="project" value="UniProtKB-KW"/>
</dbReference>
<keyword evidence="5" id="KW-0378">Hydrolase</keyword>
<dbReference type="GO" id="GO:0000166">
    <property type="term" value="F:nucleotide binding"/>
    <property type="evidence" value="ECO:0007669"/>
    <property type="project" value="UniProtKB-KW"/>
</dbReference>
<evidence type="ECO:0000256" key="8">
    <source>
        <dbReference type="ARBA" id="ARBA00023211"/>
    </source>
</evidence>
<evidence type="ECO:0000256" key="1">
    <source>
        <dbReference type="ARBA" id="ARBA00001936"/>
    </source>
</evidence>
<dbReference type="Proteomes" id="UP000242682">
    <property type="component" value="Unassembled WGS sequence"/>
</dbReference>
<keyword evidence="14" id="KW-1185">Reference proteome</keyword>
<comment type="catalytic activity">
    <reaction evidence="11">
        <text>XTP + H2O = XDP + phosphate + H(+)</text>
        <dbReference type="Rhea" id="RHEA:28406"/>
        <dbReference type="ChEBI" id="CHEBI:15377"/>
        <dbReference type="ChEBI" id="CHEBI:15378"/>
        <dbReference type="ChEBI" id="CHEBI:43474"/>
        <dbReference type="ChEBI" id="CHEBI:59884"/>
        <dbReference type="ChEBI" id="CHEBI:61314"/>
        <dbReference type="EC" id="3.6.1.73"/>
    </reaction>
</comment>
<comment type="cofactor">
    <cofactor evidence="2">
        <name>Mg(2+)</name>
        <dbReference type="ChEBI" id="CHEBI:18420"/>
    </cofactor>
</comment>
<evidence type="ECO:0000256" key="5">
    <source>
        <dbReference type="ARBA" id="ARBA00022801"/>
    </source>
</evidence>
<reference evidence="13 14" key="1">
    <citation type="submission" date="2018-03" db="EMBL/GenBank/DDBJ databases">
        <title>Genomic Encyclopedia of Type Strains, Phase III (KMG-III): the genomes of soil and plant-associated and newly described type strains.</title>
        <authorList>
            <person name="Whitman W."/>
        </authorList>
    </citation>
    <scope>NUCLEOTIDE SEQUENCE [LARGE SCALE GENOMIC DNA]</scope>
    <source>
        <strain evidence="13 14">CGMCC 1.12259</strain>
    </source>
</reference>
<evidence type="ECO:0000256" key="10">
    <source>
        <dbReference type="ARBA" id="ARBA00048174"/>
    </source>
</evidence>
<dbReference type="InterPro" id="IPR050299">
    <property type="entry name" value="YjjX_NTPase"/>
</dbReference>
<dbReference type="GO" id="GO:0103023">
    <property type="term" value="F:ITPase activity"/>
    <property type="evidence" value="ECO:0007669"/>
    <property type="project" value="UniProtKB-EC"/>
</dbReference>
<keyword evidence="6" id="KW-0460">Magnesium</keyword>
<comment type="cofactor">
    <cofactor evidence="1">
        <name>Mn(2+)</name>
        <dbReference type="ChEBI" id="CHEBI:29035"/>
    </cofactor>
</comment>
<feature type="domain" description="Non-canonical purine NTP phosphatase/PRRC1" evidence="12">
    <location>
        <begin position="9"/>
        <end position="166"/>
    </location>
</feature>
<proteinExistence type="predicted"/>
<dbReference type="RefSeq" id="WP_106534332.1">
    <property type="nucleotide sequence ID" value="NZ_PYAT01000012.1"/>
</dbReference>
<name>A0A2P8GAT5_9BACL</name>
<dbReference type="InterPro" id="IPR029001">
    <property type="entry name" value="ITPase-like_fam"/>
</dbReference>
<dbReference type="Pfam" id="PF01931">
    <property type="entry name" value="NTPase_I-T"/>
    <property type="match status" value="1"/>
</dbReference>
<evidence type="ECO:0000256" key="4">
    <source>
        <dbReference type="ARBA" id="ARBA00022741"/>
    </source>
</evidence>
<dbReference type="AlphaFoldDB" id="A0A2P8GAT5"/>
<comment type="catalytic activity">
    <reaction evidence="10">
        <text>ITP + H2O = IDP + phosphate + H(+)</text>
        <dbReference type="Rhea" id="RHEA:28330"/>
        <dbReference type="ChEBI" id="CHEBI:15377"/>
        <dbReference type="ChEBI" id="CHEBI:15378"/>
        <dbReference type="ChEBI" id="CHEBI:43474"/>
        <dbReference type="ChEBI" id="CHEBI:58280"/>
        <dbReference type="ChEBI" id="CHEBI:61402"/>
        <dbReference type="EC" id="3.6.1.73"/>
    </reaction>
</comment>
<keyword evidence="8" id="KW-0464">Manganese</keyword>
<evidence type="ECO:0000256" key="9">
    <source>
        <dbReference type="ARBA" id="ARBA00038901"/>
    </source>
</evidence>
<dbReference type="EMBL" id="PYAT01000012">
    <property type="protein sequence ID" value="PSL31097.1"/>
    <property type="molecule type" value="Genomic_DNA"/>
</dbReference>
<dbReference type="NCBIfam" id="NF002850">
    <property type="entry name" value="PRK03114.1"/>
    <property type="match status" value="1"/>
</dbReference>
<keyword evidence="7" id="KW-0546">Nucleotide metabolism</keyword>
<gene>
    <name evidence="13" type="ORF">B0H99_11245</name>
</gene>
<dbReference type="OrthoDB" id="164951at2"/>
<evidence type="ECO:0000256" key="3">
    <source>
        <dbReference type="ARBA" id="ARBA00022723"/>
    </source>
</evidence>
<evidence type="ECO:0000256" key="2">
    <source>
        <dbReference type="ARBA" id="ARBA00001946"/>
    </source>
</evidence>
<dbReference type="InterPro" id="IPR026533">
    <property type="entry name" value="NTPase/PRRC1"/>
</dbReference>
<evidence type="ECO:0000256" key="7">
    <source>
        <dbReference type="ARBA" id="ARBA00023080"/>
    </source>
</evidence>
<sequence length="182" mass="19457">MKKIHAVIASSNPAKIKAVSTVLTELEMAFELQSLETDSGVSAQPFSLEETRLGAVNRAQRALRCEADIAIGLEGGVYELEGVLHLCNWGALYSESGELYTAAGAQIPLPKSIADPLRAGEELGPIMDVYAQESGIRHHKGAVGILTAGLVNRDEMFQHIVKLLLGQYMLSGDSVACASKHL</sequence>
<dbReference type="Gene3D" id="3.90.950.10">
    <property type="match status" value="1"/>
</dbReference>
<evidence type="ECO:0000259" key="12">
    <source>
        <dbReference type="Pfam" id="PF01931"/>
    </source>
</evidence>
<dbReference type="EC" id="3.6.1.73" evidence="9"/>
<evidence type="ECO:0000313" key="14">
    <source>
        <dbReference type="Proteomes" id="UP000242682"/>
    </source>
</evidence>
<organism evidence="13 14">
    <name type="scientific">Planomicrobium soli</name>
    <dbReference type="NCBI Taxonomy" id="1176648"/>
    <lineage>
        <taxon>Bacteria</taxon>
        <taxon>Bacillati</taxon>
        <taxon>Bacillota</taxon>
        <taxon>Bacilli</taxon>
        <taxon>Bacillales</taxon>
        <taxon>Caryophanaceae</taxon>
        <taxon>Planomicrobium</taxon>
    </lineage>
</organism>
<dbReference type="PANTHER" id="PTHR34699:SF2">
    <property type="entry name" value="NON-CANONICAL PURINE NTP PHOSPHATASE_PRRC1 DOMAIN-CONTAINING PROTEIN"/>
    <property type="match status" value="1"/>
</dbReference>
<keyword evidence="3" id="KW-0479">Metal-binding</keyword>
<evidence type="ECO:0000256" key="11">
    <source>
        <dbReference type="ARBA" id="ARBA00048781"/>
    </source>
</evidence>
<keyword evidence="4" id="KW-0547">Nucleotide-binding</keyword>
<evidence type="ECO:0000256" key="6">
    <source>
        <dbReference type="ARBA" id="ARBA00022842"/>
    </source>
</evidence>
<comment type="caution">
    <text evidence="13">The sequence shown here is derived from an EMBL/GenBank/DDBJ whole genome shotgun (WGS) entry which is preliminary data.</text>
</comment>